<feature type="domain" description="Zinc finger DksA/TraR C4-type" evidence="6">
    <location>
        <begin position="83"/>
        <end position="107"/>
    </location>
</feature>
<keyword evidence="2" id="KW-0863">Zinc-finger</keyword>
<dbReference type="SUPFAM" id="SSF57716">
    <property type="entry name" value="Glucocorticoid receptor-like (DNA-binding domain)"/>
    <property type="match status" value="1"/>
</dbReference>
<comment type="caution">
    <text evidence="7">The sequence shown here is derived from an EMBL/GenBank/DDBJ whole genome shotgun (WGS) entry which is preliminary data.</text>
</comment>
<feature type="region of interest" description="Disordered" evidence="5">
    <location>
        <begin position="18"/>
        <end position="46"/>
    </location>
</feature>
<evidence type="ECO:0000256" key="3">
    <source>
        <dbReference type="ARBA" id="ARBA00022833"/>
    </source>
</evidence>
<name>A0A3A8I668_9BACT</name>
<protein>
    <submittedName>
        <fullName evidence="7">TraR/DksA family transcriptional regulator</fullName>
    </submittedName>
</protein>
<dbReference type="OrthoDB" id="9803742at2"/>
<feature type="zinc finger region" description="dksA C4-type" evidence="4">
    <location>
        <begin position="86"/>
        <end position="110"/>
    </location>
</feature>
<dbReference type="EMBL" id="JABFJV010000057">
    <property type="protein sequence ID" value="NOK34075.1"/>
    <property type="molecule type" value="Genomic_DNA"/>
</dbReference>
<evidence type="ECO:0000313" key="7">
    <source>
        <dbReference type="EMBL" id="NOK34075.1"/>
    </source>
</evidence>
<evidence type="ECO:0000259" key="6">
    <source>
        <dbReference type="Pfam" id="PF01258"/>
    </source>
</evidence>
<dbReference type="PANTHER" id="PTHR33823">
    <property type="entry name" value="RNA POLYMERASE-BINDING TRANSCRIPTION FACTOR DKSA-RELATED"/>
    <property type="match status" value="1"/>
</dbReference>
<gene>
    <name evidence="7" type="ORF">HMI49_12815</name>
</gene>
<dbReference type="Proteomes" id="UP000563426">
    <property type="component" value="Unassembled WGS sequence"/>
</dbReference>
<dbReference type="PANTHER" id="PTHR33823:SF4">
    <property type="entry name" value="GENERAL STRESS PROTEIN 16O"/>
    <property type="match status" value="1"/>
</dbReference>
<keyword evidence="8" id="KW-1185">Reference proteome</keyword>
<keyword evidence="3" id="KW-0862">Zinc</keyword>
<dbReference type="Pfam" id="PF01258">
    <property type="entry name" value="zf-dskA_traR"/>
    <property type="match status" value="1"/>
</dbReference>
<accession>A0A3A8I668</accession>
<dbReference type="InterPro" id="IPR000962">
    <property type="entry name" value="Znf_DskA_TraR"/>
</dbReference>
<proteinExistence type="predicted"/>
<dbReference type="PROSITE" id="PS51128">
    <property type="entry name" value="ZF_DKSA_2"/>
    <property type="match status" value="1"/>
</dbReference>
<evidence type="ECO:0000256" key="5">
    <source>
        <dbReference type="SAM" id="MobiDB-lite"/>
    </source>
</evidence>
<organism evidence="7 8">
    <name type="scientific">Corallococcus exercitus</name>
    <dbReference type="NCBI Taxonomy" id="2316736"/>
    <lineage>
        <taxon>Bacteria</taxon>
        <taxon>Pseudomonadati</taxon>
        <taxon>Myxococcota</taxon>
        <taxon>Myxococcia</taxon>
        <taxon>Myxococcales</taxon>
        <taxon>Cystobacterineae</taxon>
        <taxon>Myxococcaceae</taxon>
        <taxon>Corallococcus</taxon>
    </lineage>
</organism>
<reference evidence="7 8" key="1">
    <citation type="submission" date="2020-05" db="EMBL/GenBank/DDBJ databases">
        <authorList>
            <person name="Whitworth D."/>
        </authorList>
    </citation>
    <scope>NUCLEOTIDE SEQUENCE [LARGE SCALE GENOMIC DNA]</scope>
    <source>
        <strain evidence="7 8">AB043B</strain>
    </source>
</reference>
<evidence type="ECO:0000256" key="1">
    <source>
        <dbReference type="ARBA" id="ARBA00022723"/>
    </source>
</evidence>
<feature type="compositionally biased region" description="Basic and acidic residues" evidence="5">
    <location>
        <begin position="28"/>
        <end position="41"/>
    </location>
</feature>
<evidence type="ECO:0000313" key="8">
    <source>
        <dbReference type="Proteomes" id="UP000563426"/>
    </source>
</evidence>
<dbReference type="Gene3D" id="1.20.120.910">
    <property type="entry name" value="DksA, coiled-coil domain"/>
    <property type="match status" value="1"/>
</dbReference>
<evidence type="ECO:0000256" key="4">
    <source>
        <dbReference type="PROSITE-ProRule" id="PRU00510"/>
    </source>
</evidence>
<sequence>MSRANDLLKIRSLLQERRRTTETAQAGARRELAALKDQERDPEYEEQAQAELADYTLSTLIEAQRREIMLIDAALSRMDNDVFGECVDCGNEISLDRLEAMPFAIRCEEDAALHEQETREAARHTGSLSL</sequence>
<evidence type="ECO:0000256" key="2">
    <source>
        <dbReference type="ARBA" id="ARBA00022771"/>
    </source>
</evidence>
<dbReference type="AlphaFoldDB" id="A0A3A8I668"/>
<dbReference type="RefSeq" id="WP_120527848.1">
    <property type="nucleotide sequence ID" value="NZ_JABFJV010000057.1"/>
</dbReference>
<dbReference type="GO" id="GO:0008270">
    <property type="term" value="F:zinc ion binding"/>
    <property type="evidence" value="ECO:0007669"/>
    <property type="project" value="UniProtKB-KW"/>
</dbReference>
<keyword evidence="1" id="KW-0479">Metal-binding</keyword>